<dbReference type="InterPro" id="IPR036770">
    <property type="entry name" value="Ankyrin_rpt-contain_sf"/>
</dbReference>
<dbReference type="STRING" id="431595.K3WNW7"/>
<dbReference type="EMBL" id="GL376635">
    <property type="status" value="NOT_ANNOTATED_CDS"/>
    <property type="molecule type" value="Genomic_DNA"/>
</dbReference>
<reference evidence="2" key="1">
    <citation type="journal article" date="2010" name="Genome Biol.">
        <title>Genome sequence of the necrotrophic plant pathogen Pythium ultimum reveals original pathogenicity mechanisms and effector repertoire.</title>
        <authorList>
            <person name="Levesque C.A."/>
            <person name="Brouwer H."/>
            <person name="Cano L."/>
            <person name="Hamilton J.P."/>
            <person name="Holt C."/>
            <person name="Huitema E."/>
            <person name="Raffaele S."/>
            <person name="Robideau G.P."/>
            <person name="Thines M."/>
            <person name="Win J."/>
            <person name="Zerillo M.M."/>
            <person name="Beakes G.W."/>
            <person name="Boore J.L."/>
            <person name="Busam D."/>
            <person name="Dumas B."/>
            <person name="Ferriera S."/>
            <person name="Fuerstenberg S.I."/>
            <person name="Gachon C.M."/>
            <person name="Gaulin E."/>
            <person name="Govers F."/>
            <person name="Grenville-Briggs L."/>
            <person name="Horner N."/>
            <person name="Hostetler J."/>
            <person name="Jiang R.H."/>
            <person name="Johnson J."/>
            <person name="Krajaejun T."/>
            <person name="Lin H."/>
            <person name="Meijer H.J."/>
            <person name="Moore B."/>
            <person name="Morris P."/>
            <person name="Phuntmart V."/>
            <person name="Puiu D."/>
            <person name="Shetty J."/>
            <person name="Stajich J.E."/>
            <person name="Tripathy S."/>
            <person name="Wawra S."/>
            <person name="van West P."/>
            <person name="Whitty B.R."/>
            <person name="Coutinho P.M."/>
            <person name="Henrissat B."/>
            <person name="Martin F."/>
            <person name="Thomas P.D."/>
            <person name="Tyler B.M."/>
            <person name="De Vries R.P."/>
            <person name="Kamoun S."/>
            <person name="Yandell M."/>
            <person name="Tisserat N."/>
            <person name="Buell C.R."/>
        </authorList>
    </citation>
    <scope>NUCLEOTIDE SEQUENCE</scope>
    <source>
        <strain evidence="2">DAOM:BR144</strain>
    </source>
</reference>
<organism evidence="1 2">
    <name type="scientific">Globisporangium ultimum (strain ATCC 200006 / CBS 805.95 / DAOM BR144)</name>
    <name type="common">Pythium ultimum</name>
    <dbReference type="NCBI Taxonomy" id="431595"/>
    <lineage>
        <taxon>Eukaryota</taxon>
        <taxon>Sar</taxon>
        <taxon>Stramenopiles</taxon>
        <taxon>Oomycota</taxon>
        <taxon>Peronosporomycetes</taxon>
        <taxon>Pythiales</taxon>
        <taxon>Pythiaceae</taxon>
        <taxon>Globisporangium</taxon>
    </lineage>
</organism>
<accession>K3WNW7</accession>
<dbReference type="SUPFAM" id="SSF140860">
    <property type="entry name" value="Pseudo ankyrin repeat-like"/>
    <property type="match status" value="1"/>
</dbReference>
<keyword evidence="2" id="KW-1185">Reference proteome</keyword>
<evidence type="ECO:0000313" key="1">
    <source>
        <dbReference type="EnsemblProtists" id="PYU1_T006659"/>
    </source>
</evidence>
<sequence>MVTSPLFDGCMKTVPQGIPLAPCNALQRMGIYLNIVKWLHENRLELQDTHLMDGAVKNDNAAGDGQLEILQWLHENGFSSSCTADAMNVAAENGHLDVVK</sequence>
<dbReference type="Gene3D" id="1.25.40.20">
    <property type="entry name" value="Ankyrin repeat-containing domain"/>
    <property type="match status" value="1"/>
</dbReference>
<dbReference type="InParanoid" id="K3WNW7"/>
<dbReference type="InterPro" id="IPR002110">
    <property type="entry name" value="Ankyrin_rpt"/>
</dbReference>
<dbReference type="PANTHER" id="PTHR46586:SF3">
    <property type="entry name" value="ANKYRIN REPEAT-CONTAINING PROTEIN"/>
    <property type="match status" value="1"/>
</dbReference>
<dbReference type="EnsemblProtists" id="PYU1_T006659">
    <property type="protein sequence ID" value="PYU1_T006659"/>
    <property type="gene ID" value="PYU1_G006647"/>
</dbReference>
<dbReference type="PANTHER" id="PTHR46586">
    <property type="entry name" value="ANKYRIN REPEAT-CONTAINING PROTEIN"/>
    <property type="match status" value="1"/>
</dbReference>
<reference evidence="2" key="2">
    <citation type="submission" date="2010-04" db="EMBL/GenBank/DDBJ databases">
        <authorList>
            <person name="Buell R."/>
            <person name="Hamilton J."/>
            <person name="Hostetler J."/>
        </authorList>
    </citation>
    <scope>NUCLEOTIDE SEQUENCE [LARGE SCALE GENOMIC DNA]</scope>
    <source>
        <strain evidence="2">DAOM:BR144</strain>
    </source>
</reference>
<proteinExistence type="predicted"/>
<evidence type="ECO:0000313" key="2">
    <source>
        <dbReference type="Proteomes" id="UP000019132"/>
    </source>
</evidence>
<dbReference type="Proteomes" id="UP000019132">
    <property type="component" value="Unassembled WGS sequence"/>
</dbReference>
<reference evidence="1" key="3">
    <citation type="submission" date="2015-02" db="UniProtKB">
        <authorList>
            <consortium name="EnsemblProtists"/>
        </authorList>
    </citation>
    <scope>IDENTIFICATION</scope>
    <source>
        <strain evidence="1">DAOM BR144</strain>
    </source>
</reference>
<name>K3WNW7_GLOUD</name>
<dbReference type="VEuPathDB" id="FungiDB:PYU1_G006647"/>
<dbReference type="AlphaFoldDB" id="K3WNW7"/>
<protein>
    <submittedName>
        <fullName evidence="1">Uncharacterized protein</fullName>
    </submittedName>
</protein>
<dbReference type="Pfam" id="PF13637">
    <property type="entry name" value="Ank_4"/>
    <property type="match status" value="1"/>
</dbReference>
<dbReference type="HOGENOM" id="CLU_2311785_0_0_1"/>
<dbReference type="InterPro" id="IPR052050">
    <property type="entry name" value="SecEffector_AnkRepeat"/>
</dbReference>